<evidence type="ECO:0000313" key="3">
    <source>
        <dbReference type="EMBL" id="SPF44467.1"/>
    </source>
</evidence>
<dbReference type="SMART" id="SM00116">
    <property type="entry name" value="CBS"/>
    <property type="match status" value="2"/>
</dbReference>
<sequence length="151" mass="17253">MREDDSDQLLNLMETEVASDLRELLEYDEGTAGRLMTTDFLVFPEENTADEVIQRLRELAPEEDYIYYLYVVDSVGRLKGVVSLRELIIASPESKINELMHTKVISVPAEEDKKQLRRIFSKYGLMALPVTGESREVIGIITVDDVLSLKR</sequence>
<name>A0A2U3KXZ5_9FIRM</name>
<proteinExistence type="predicted"/>
<keyword evidence="1" id="KW-0129">CBS domain</keyword>
<gene>
    <name evidence="3" type="ORF">SBF1_3090001</name>
</gene>
<dbReference type="Gene3D" id="3.10.580.10">
    <property type="entry name" value="CBS-domain"/>
    <property type="match status" value="1"/>
</dbReference>
<dbReference type="PANTHER" id="PTHR43773:SF1">
    <property type="entry name" value="MAGNESIUM TRANSPORTER MGTE"/>
    <property type="match status" value="1"/>
</dbReference>
<dbReference type="InterPro" id="IPR000644">
    <property type="entry name" value="CBS_dom"/>
</dbReference>
<dbReference type="InterPro" id="IPR006669">
    <property type="entry name" value="MgtE_transporter"/>
</dbReference>
<reference evidence="4" key="1">
    <citation type="submission" date="2018-02" db="EMBL/GenBank/DDBJ databases">
        <authorList>
            <person name="Hausmann B."/>
        </authorList>
    </citation>
    <scope>NUCLEOTIDE SEQUENCE [LARGE SCALE GENOMIC DNA]</scope>
    <source>
        <strain evidence="4">Peat soil MAG SbF1</strain>
    </source>
</reference>
<dbReference type="GO" id="GO:0015095">
    <property type="term" value="F:magnesium ion transmembrane transporter activity"/>
    <property type="evidence" value="ECO:0007669"/>
    <property type="project" value="InterPro"/>
</dbReference>
<dbReference type="GO" id="GO:0016020">
    <property type="term" value="C:membrane"/>
    <property type="evidence" value="ECO:0007669"/>
    <property type="project" value="InterPro"/>
</dbReference>
<dbReference type="PANTHER" id="PTHR43773">
    <property type="entry name" value="MAGNESIUM TRANSPORTER MGTE"/>
    <property type="match status" value="1"/>
</dbReference>
<accession>A0A2U3KXZ5</accession>
<dbReference type="Proteomes" id="UP000238916">
    <property type="component" value="Unassembled WGS sequence"/>
</dbReference>
<evidence type="ECO:0000256" key="1">
    <source>
        <dbReference type="PROSITE-ProRule" id="PRU00703"/>
    </source>
</evidence>
<dbReference type="EMBL" id="OMOF01000234">
    <property type="protein sequence ID" value="SPF44467.1"/>
    <property type="molecule type" value="Genomic_DNA"/>
</dbReference>
<feature type="domain" description="CBS" evidence="2">
    <location>
        <begin position="36"/>
        <end position="99"/>
    </location>
</feature>
<dbReference type="PROSITE" id="PS51371">
    <property type="entry name" value="CBS"/>
    <property type="match status" value="2"/>
</dbReference>
<dbReference type="CDD" id="cd04606">
    <property type="entry name" value="CBS_pair_Mg_transporter"/>
    <property type="match status" value="1"/>
</dbReference>
<evidence type="ECO:0000313" key="4">
    <source>
        <dbReference type="Proteomes" id="UP000238916"/>
    </source>
</evidence>
<dbReference type="SUPFAM" id="SSF54631">
    <property type="entry name" value="CBS-domain pair"/>
    <property type="match status" value="1"/>
</dbReference>
<dbReference type="AlphaFoldDB" id="A0A2U3KXZ5"/>
<organism evidence="3 4">
    <name type="scientific">Candidatus Desulfosporosinus infrequens</name>
    <dbReference type="NCBI Taxonomy" id="2043169"/>
    <lineage>
        <taxon>Bacteria</taxon>
        <taxon>Bacillati</taxon>
        <taxon>Bacillota</taxon>
        <taxon>Clostridia</taxon>
        <taxon>Eubacteriales</taxon>
        <taxon>Desulfitobacteriaceae</taxon>
        <taxon>Desulfosporosinus</taxon>
    </lineage>
</organism>
<evidence type="ECO:0000259" key="2">
    <source>
        <dbReference type="PROSITE" id="PS51371"/>
    </source>
</evidence>
<dbReference type="Pfam" id="PF00571">
    <property type="entry name" value="CBS"/>
    <property type="match status" value="2"/>
</dbReference>
<protein>
    <submittedName>
        <fullName evidence="3">Magnesium transporter MgtE</fullName>
    </submittedName>
</protein>
<dbReference type="InterPro" id="IPR046342">
    <property type="entry name" value="CBS_dom_sf"/>
</dbReference>
<feature type="domain" description="CBS" evidence="2">
    <location>
        <begin position="100"/>
        <end position="151"/>
    </location>
</feature>